<keyword evidence="3" id="KW-1185">Reference proteome</keyword>
<gene>
    <name evidence="2" type="ORF">CPELLU_LOCUS14381</name>
</gene>
<dbReference type="OrthoDB" id="2307807at2759"/>
<dbReference type="CDD" id="cd06260">
    <property type="entry name" value="DUF820-like"/>
    <property type="match status" value="1"/>
</dbReference>
<dbReference type="InterPro" id="IPR008538">
    <property type="entry name" value="Uma2"/>
</dbReference>
<proteinExistence type="predicted"/>
<dbReference type="AlphaFoldDB" id="A0A9N9NKD2"/>
<dbReference type="InterPro" id="IPR011335">
    <property type="entry name" value="Restrct_endonuc-II-like"/>
</dbReference>
<evidence type="ECO:0000313" key="3">
    <source>
        <dbReference type="Proteomes" id="UP000789759"/>
    </source>
</evidence>
<dbReference type="SUPFAM" id="SSF52980">
    <property type="entry name" value="Restriction endonuclease-like"/>
    <property type="match status" value="1"/>
</dbReference>
<evidence type="ECO:0000259" key="1">
    <source>
        <dbReference type="Pfam" id="PF05685"/>
    </source>
</evidence>
<dbReference type="InterPro" id="IPR012296">
    <property type="entry name" value="Nuclease_put_TT1808"/>
</dbReference>
<accession>A0A9N9NKD2</accession>
<comment type="caution">
    <text evidence="2">The sequence shown here is derived from an EMBL/GenBank/DDBJ whole genome shotgun (WGS) entry which is preliminary data.</text>
</comment>
<organism evidence="2 3">
    <name type="scientific">Cetraspora pellucida</name>
    <dbReference type="NCBI Taxonomy" id="1433469"/>
    <lineage>
        <taxon>Eukaryota</taxon>
        <taxon>Fungi</taxon>
        <taxon>Fungi incertae sedis</taxon>
        <taxon>Mucoromycota</taxon>
        <taxon>Glomeromycotina</taxon>
        <taxon>Glomeromycetes</taxon>
        <taxon>Diversisporales</taxon>
        <taxon>Gigasporaceae</taxon>
        <taxon>Cetraspora</taxon>
    </lineage>
</organism>
<sequence length="295" mass="33257">MSSSQSELFSKWSESFYSARHKLLAIRRQEGIEEIKRKGVIIDKEVPLKIYLEFCKGEPPISVKHHLIDGKIEAYEMPLDLHGVVQGKLTVIMGNWNDQLLIFGEIDIIVGTNSVYHPDICVRPINRRRLQLAQAINSTGNPYPTLVVEIGSTESLNHMHDNVANYFSQRTTIQIYFVIKLFPSRQDGTFALLALLYLRNDLNPTIPLVVKSFGTAPLHPITQAYLKDTLHVQAIYGVEFGGVPCDDANIPQYQIDISTALLFNDVLSGVPTGVPDNFTIDLWKLKKVIQEVQDN</sequence>
<dbReference type="Gene3D" id="3.90.1570.10">
    <property type="entry name" value="tt1808, chain A"/>
    <property type="match status" value="1"/>
</dbReference>
<protein>
    <submittedName>
        <fullName evidence="2">10798_t:CDS:1</fullName>
    </submittedName>
</protein>
<feature type="domain" description="Putative restriction endonuclease" evidence="1">
    <location>
        <begin position="62"/>
        <end position="179"/>
    </location>
</feature>
<dbReference type="EMBL" id="CAJVQA010016961">
    <property type="protein sequence ID" value="CAG8746026.1"/>
    <property type="molecule type" value="Genomic_DNA"/>
</dbReference>
<evidence type="ECO:0000313" key="2">
    <source>
        <dbReference type="EMBL" id="CAG8746026.1"/>
    </source>
</evidence>
<dbReference type="Proteomes" id="UP000789759">
    <property type="component" value="Unassembled WGS sequence"/>
</dbReference>
<name>A0A9N9NKD2_9GLOM</name>
<reference evidence="2" key="1">
    <citation type="submission" date="2021-06" db="EMBL/GenBank/DDBJ databases">
        <authorList>
            <person name="Kallberg Y."/>
            <person name="Tangrot J."/>
            <person name="Rosling A."/>
        </authorList>
    </citation>
    <scope>NUCLEOTIDE SEQUENCE</scope>
    <source>
        <strain evidence="2">FL966</strain>
    </source>
</reference>
<dbReference type="GO" id="GO:0006302">
    <property type="term" value="P:double-strand break repair"/>
    <property type="evidence" value="ECO:0007669"/>
    <property type="project" value="UniProtKB-ARBA"/>
</dbReference>
<dbReference type="Pfam" id="PF05685">
    <property type="entry name" value="Uma2"/>
    <property type="match status" value="1"/>
</dbReference>